<evidence type="ECO:0000256" key="1">
    <source>
        <dbReference type="SAM" id="MobiDB-lite"/>
    </source>
</evidence>
<keyword evidence="3" id="KW-1185">Reference proteome</keyword>
<name>A0A9N8ZZB9_FUNMO</name>
<feature type="compositionally biased region" description="Low complexity" evidence="1">
    <location>
        <begin position="53"/>
        <end position="62"/>
    </location>
</feature>
<feature type="compositionally biased region" description="Low complexity" evidence="1">
    <location>
        <begin position="568"/>
        <end position="598"/>
    </location>
</feature>
<reference evidence="2" key="1">
    <citation type="submission" date="2021-06" db="EMBL/GenBank/DDBJ databases">
        <authorList>
            <person name="Kallberg Y."/>
            <person name="Tangrot J."/>
            <person name="Rosling A."/>
        </authorList>
    </citation>
    <scope>NUCLEOTIDE SEQUENCE</scope>
    <source>
        <strain evidence="2">87-6 pot B 2015</strain>
    </source>
</reference>
<comment type="caution">
    <text evidence="2">The sequence shown here is derived from an EMBL/GenBank/DDBJ whole genome shotgun (WGS) entry which is preliminary data.</text>
</comment>
<evidence type="ECO:0000313" key="3">
    <source>
        <dbReference type="Proteomes" id="UP000789375"/>
    </source>
</evidence>
<gene>
    <name evidence="2" type="ORF">FMOSSE_LOCUS4580</name>
</gene>
<protein>
    <submittedName>
        <fullName evidence="2">321_t:CDS:1</fullName>
    </submittedName>
</protein>
<dbReference type="AlphaFoldDB" id="A0A9N8ZZB9"/>
<organism evidence="2 3">
    <name type="scientific">Funneliformis mosseae</name>
    <name type="common">Endomycorrhizal fungus</name>
    <name type="synonym">Glomus mosseae</name>
    <dbReference type="NCBI Taxonomy" id="27381"/>
    <lineage>
        <taxon>Eukaryota</taxon>
        <taxon>Fungi</taxon>
        <taxon>Fungi incertae sedis</taxon>
        <taxon>Mucoromycota</taxon>
        <taxon>Glomeromycotina</taxon>
        <taxon>Glomeromycetes</taxon>
        <taxon>Glomerales</taxon>
        <taxon>Glomeraceae</taxon>
        <taxon>Funneliformis</taxon>
    </lineage>
</organism>
<feature type="compositionally biased region" description="Low complexity" evidence="1">
    <location>
        <begin position="518"/>
        <end position="544"/>
    </location>
</feature>
<feature type="region of interest" description="Disordered" evidence="1">
    <location>
        <begin position="125"/>
        <end position="173"/>
    </location>
</feature>
<accession>A0A9N8ZZB9</accession>
<feature type="compositionally biased region" description="Low complexity" evidence="1">
    <location>
        <begin position="188"/>
        <end position="211"/>
    </location>
</feature>
<feature type="compositionally biased region" description="Basic and acidic residues" evidence="1">
    <location>
        <begin position="129"/>
        <end position="145"/>
    </location>
</feature>
<sequence>MPFTFSPASFSFLKSSTTSQSITSFRIEQQNNNVDNVNKNLNRNGTHNDNVDNDNNSTSFSSLNNNVKAIPLERRVRSLEGSTLLKSNRRISNASNLTSKNFIRKPSWYKSIFARIHNSMLRWNDDDDNRIIDPDKVGGENKDSTHVTNNSGGDLNDTAEDDKDHNINDGAEYKIGGKHRDFYDMTLLNQSQNPNPSPSNVLSSTSSATNSDEGVDSKRLSTSVFEKYAQTPRHFTKETEVLGKVGRFTIVREREDFDTTYFDQCHCQQKPCRFSLNGGTHPILEPELLPQFQFHDASSHPISIPMRHNSLKGVGVNNPLRSSTYLTHQDAQQFAAIAQQQMQIQINSNNRNSCPSISSSRSPRYFYCQPTPSSTSSRRSLPSMQKNNGVININNNINGAWPVPMPIIVSKVASAAAASPSVSCRGVLPQSASSPNLVHLHQRSKGENVCYNKSTSRINSRNANIIIGGKQSNLPSHHGSYYYPHCSSLVNSNAPSLMIKTKKSSLVNMKATQERRLSIPPSSSPTTSAVPSSTPTTPSKLSSSQNTSNEPHTTINSHSGRKFEVEWTTKTSSSTSSTSSTSSETASSPSSTISSLFSMASSPGTSVNSVNSTLSRQCSTLSSKCGRKFEVTVLSSSSNGLCNTSPHSTMNSKVDSTKC</sequence>
<feature type="compositionally biased region" description="Polar residues" evidence="1">
    <location>
        <begin position="545"/>
        <end position="558"/>
    </location>
</feature>
<evidence type="ECO:0000313" key="2">
    <source>
        <dbReference type="EMBL" id="CAG8511885.1"/>
    </source>
</evidence>
<dbReference type="Proteomes" id="UP000789375">
    <property type="component" value="Unassembled WGS sequence"/>
</dbReference>
<dbReference type="EMBL" id="CAJVPP010000786">
    <property type="protein sequence ID" value="CAG8511885.1"/>
    <property type="molecule type" value="Genomic_DNA"/>
</dbReference>
<feature type="compositionally biased region" description="Polar residues" evidence="1">
    <location>
        <begin position="599"/>
        <end position="611"/>
    </location>
</feature>
<feature type="region of interest" description="Disordered" evidence="1">
    <location>
        <begin position="636"/>
        <end position="659"/>
    </location>
</feature>
<feature type="region of interest" description="Disordered" evidence="1">
    <location>
        <begin position="40"/>
        <end position="62"/>
    </location>
</feature>
<feature type="region of interest" description="Disordered" evidence="1">
    <location>
        <begin position="188"/>
        <end position="219"/>
    </location>
</feature>
<feature type="region of interest" description="Disordered" evidence="1">
    <location>
        <begin position="512"/>
        <end position="611"/>
    </location>
</feature>
<proteinExistence type="predicted"/>